<dbReference type="InterPro" id="IPR040898">
    <property type="entry name" value="CxC6"/>
</dbReference>
<evidence type="ECO:0000259" key="1">
    <source>
        <dbReference type="Pfam" id="PF18721"/>
    </source>
</evidence>
<comment type="caution">
    <text evidence="2">The sequence shown here is derived from an EMBL/GenBank/DDBJ whole genome shotgun (WGS) entry which is preliminary data.</text>
</comment>
<protein>
    <recommendedName>
        <fullName evidence="1">CxC6 like cysteine cluster associated with KDZ domain-containing protein</fullName>
    </recommendedName>
</protein>
<dbReference type="AlphaFoldDB" id="A0A9P6A656"/>
<proteinExistence type="predicted"/>
<accession>A0A9P6A656</accession>
<dbReference type="Proteomes" id="UP000807025">
    <property type="component" value="Unassembled WGS sequence"/>
</dbReference>
<feature type="domain" description="CxC6 like cysteine cluster associated with KDZ" evidence="1">
    <location>
        <begin position="31"/>
        <end position="95"/>
    </location>
</feature>
<dbReference type="OrthoDB" id="3041189at2759"/>
<gene>
    <name evidence="2" type="ORF">BDN71DRAFT_1382242</name>
</gene>
<dbReference type="EMBL" id="MU154528">
    <property type="protein sequence ID" value="KAF9500329.1"/>
    <property type="molecule type" value="Genomic_DNA"/>
</dbReference>
<name>A0A9P6A656_PLEER</name>
<keyword evidence="3" id="KW-1185">Reference proteome</keyword>
<evidence type="ECO:0000313" key="2">
    <source>
        <dbReference type="EMBL" id="KAF9500329.1"/>
    </source>
</evidence>
<reference evidence="2" key="1">
    <citation type="submission" date="2020-11" db="EMBL/GenBank/DDBJ databases">
        <authorList>
            <consortium name="DOE Joint Genome Institute"/>
            <person name="Ahrendt S."/>
            <person name="Riley R."/>
            <person name="Andreopoulos W."/>
            <person name="Labutti K."/>
            <person name="Pangilinan J."/>
            <person name="Ruiz-Duenas F.J."/>
            <person name="Barrasa J.M."/>
            <person name="Sanchez-Garcia M."/>
            <person name="Camarero S."/>
            <person name="Miyauchi S."/>
            <person name="Serrano A."/>
            <person name="Linde D."/>
            <person name="Babiker R."/>
            <person name="Drula E."/>
            <person name="Ayuso-Fernandez I."/>
            <person name="Pacheco R."/>
            <person name="Padilla G."/>
            <person name="Ferreira P."/>
            <person name="Barriuso J."/>
            <person name="Kellner H."/>
            <person name="Castanera R."/>
            <person name="Alfaro M."/>
            <person name="Ramirez L."/>
            <person name="Pisabarro A.G."/>
            <person name="Kuo A."/>
            <person name="Tritt A."/>
            <person name="Lipzen A."/>
            <person name="He G."/>
            <person name="Yan M."/>
            <person name="Ng V."/>
            <person name="Cullen D."/>
            <person name="Martin F."/>
            <person name="Rosso M.-N."/>
            <person name="Henrissat B."/>
            <person name="Hibbett D."/>
            <person name="Martinez A.T."/>
            <person name="Grigoriev I.V."/>
        </authorList>
    </citation>
    <scope>NUCLEOTIDE SEQUENCE</scope>
    <source>
        <strain evidence="2">ATCC 90797</strain>
    </source>
</reference>
<evidence type="ECO:0000313" key="3">
    <source>
        <dbReference type="Proteomes" id="UP000807025"/>
    </source>
</evidence>
<organism evidence="2 3">
    <name type="scientific">Pleurotus eryngii</name>
    <name type="common">Boletus of the steppes</name>
    <dbReference type="NCBI Taxonomy" id="5323"/>
    <lineage>
        <taxon>Eukaryota</taxon>
        <taxon>Fungi</taxon>
        <taxon>Dikarya</taxon>
        <taxon>Basidiomycota</taxon>
        <taxon>Agaricomycotina</taxon>
        <taxon>Agaricomycetes</taxon>
        <taxon>Agaricomycetidae</taxon>
        <taxon>Agaricales</taxon>
        <taxon>Pleurotineae</taxon>
        <taxon>Pleurotaceae</taxon>
        <taxon>Pleurotus</taxon>
    </lineage>
</organism>
<dbReference type="Pfam" id="PF18721">
    <property type="entry name" value="CxC6"/>
    <property type="match status" value="1"/>
</dbReference>
<sequence length="217" mass="23835">MDVDDDVPANSASEPAGGAALNNPADVHMIVIDSIVMGPHHCAMPGFERGLLNAQTGVFCKAHQDEMRVCCHMKDCVRVKVAGTQACVNHQEQWRVYQARYANSSLLEVQRMLRRAQEERQEWLPAGQGAEVPEHDNLEEQEVEEVSGTNYNNYFSASMFYCVETICAPCGVVIAWHKFAKAEGVAKILQFLVTQGVIIGSIEYSSSNSGPGGSRMD</sequence>